<feature type="transmembrane region" description="Helical" evidence="6">
    <location>
        <begin position="702"/>
        <end position="722"/>
    </location>
</feature>
<feature type="transmembrane region" description="Helical" evidence="6">
    <location>
        <begin position="650"/>
        <end position="675"/>
    </location>
</feature>
<feature type="transmembrane region" description="Helical" evidence="6">
    <location>
        <begin position="13"/>
        <end position="36"/>
    </location>
</feature>
<evidence type="ECO:0000313" key="9">
    <source>
        <dbReference type="EMBL" id="HIR62713.1"/>
    </source>
</evidence>
<gene>
    <name evidence="9" type="ORF">IAC94_04225</name>
</gene>
<feature type="transmembrane region" description="Helical" evidence="6">
    <location>
        <begin position="319"/>
        <end position="345"/>
    </location>
</feature>
<organism evidence="9 10">
    <name type="scientific">Candidatus Coprenecus avistercoris</name>
    <dbReference type="NCBI Taxonomy" id="2840730"/>
    <lineage>
        <taxon>Bacteria</taxon>
        <taxon>Pseudomonadati</taxon>
        <taxon>Bacteroidota</taxon>
        <taxon>Bacteroidia</taxon>
        <taxon>Bacteroidales</taxon>
        <taxon>Rikenellaceae</taxon>
        <taxon>Rikenellaceae incertae sedis</taxon>
        <taxon>Candidatus Coprenecus</taxon>
    </lineage>
</organism>
<evidence type="ECO:0000256" key="2">
    <source>
        <dbReference type="ARBA" id="ARBA00022475"/>
    </source>
</evidence>
<feature type="transmembrane region" description="Helical" evidence="6">
    <location>
        <begin position="410"/>
        <end position="435"/>
    </location>
</feature>
<feature type="domain" description="ABC3 transporter permease C-terminal" evidence="7">
    <location>
        <begin position="653"/>
        <end position="766"/>
    </location>
</feature>
<dbReference type="AlphaFoldDB" id="A0A9D1E195"/>
<keyword evidence="2" id="KW-1003">Cell membrane</keyword>
<feature type="transmembrane region" description="Helical" evidence="6">
    <location>
        <begin position="734"/>
        <end position="756"/>
    </location>
</feature>
<evidence type="ECO:0000313" key="10">
    <source>
        <dbReference type="Proteomes" id="UP000886744"/>
    </source>
</evidence>
<comment type="caution">
    <text evidence="9">The sequence shown here is derived from an EMBL/GenBank/DDBJ whole genome shotgun (WGS) entry which is preliminary data.</text>
</comment>
<evidence type="ECO:0000256" key="3">
    <source>
        <dbReference type="ARBA" id="ARBA00022692"/>
    </source>
</evidence>
<reference evidence="9" key="2">
    <citation type="journal article" date="2021" name="PeerJ">
        <title>Extensive microbial diversity within the chicken gut microbiome revealed by metagenomics and culture.</title>
        <authorList>
            <person name="Gilroy R."/>
            <person name="Ravi A."/>
            <person name="Getino M."/>
            <person name="Pursley I."/>
            <person name="Horton D.L."/>
            <person name="Alikhan N.F."/>
            <person name="Baker D."/>
            <person name="Gharbi K."/>
            <person name="Hall N."/>
            <person name="Watson M."/>
            <person name="Adriaenssens E.M."/>
            <person name="Foster-Nyarko E."/>
            <person name="Jarju S."/>
            <person name="Secka A."/>
            <person name="Antonio M."/>
            <person name="Oren A."/>
            <person name="Chaudhuri R.R."/>
            <person name="La Ragione R."/>
            <person name="Hildebrand F."/>
            <person name="Pallen M.J."/>
        </authorList>
    </citation>
    <scope>NUCLEOTIDE SEQUENCE</scope>
    <source>
        <strain evidence="9">ChiHjej13B12-12457</strain>
    </source>
</reference>
<feature type="transmembrane region" description="Helical" evidence="6">
    <location>
        <begin position="201"/>
        <end position="218"/>
    </location>
</feature>
<feature type="domain" description="MacB-like periplasmic core" evidence="8">
    <location>
        <begin position="15"/>
        <end position="178"/>
    </location>
</feature>
<dbReference type="Pfam" id="PF12704">
    <property type="entry name" value="MacB_PCD"/>
    <property type="match status" value="1"/>
</dbReference>
<dbReference type="PANTHER" id="PTHR30572:SF18">
    <property type="entry name" value="ABC-TYPE MACROLIDE FAMILY EXPORT SYSTEM PERMEASE COMPONENT 2"/>
    <property type="match status" value="1"/>
</dbReference>
<accession>A0A9D1E195</accession>
<protein>
    <submittedName>
        <fullName evidence="9">ABC transporter permease</fullName>
    </submittedName>
</protein>
<evidence type="ECO:0000256" key="1">
    <source>
        <dbReference type="ARBA" id="ARBA00004651"/>
    </source>
</evidence>
<feature type="domain" description="ABC3 transporter permease C-terminal" evidence="7">
    <location>
        <begin position="279"/>
        <end position="392"/>
    </location>
</feature>
<dbReference type="GO" id="GO:0022857">
    <property type="term" value="F:transmembrane transporter activity"/>
    <property type="evidence" value="ECO:0007669"/>
    <property type="project" value="TreeGrafter"/>
</dbReference>
<name>A0A9D1E195_9BACT</name>
<dbReference type="Proteomes" id="UP000886744">
    <property type="component" value="Unassembled WGS sequence"/>
</dbReference>
<dbReference type="GO" id="GO:0005886">
    <property type="term" value="C:plasma membrane"/>
    <property type="evidence" value="ECO:0007669"/>
    <property type="project" value="UniProtKB-SubCell"/>
</dbReference>
<evidence type="ECO:0000259" key="8">
    <source>
        <dbReference type="Pfam" id="PF12704"/>
    </source>
</evidence>
<comment type="subcellular location">
    <subcellularLocation>
        <location evidence="1">Cell membrane</location>
        <topology evidence="1">Multi-pass membrane protein</topology>
    </subcellularLocation>
</comment>
<proteinExistence type="predicted"/>
<keyword evidence="3 6" id="KW-0812">Transmembrane</keyword>
<dbReference type="Pfam" id="PF02687">
    <property type="entry name" value="FtsX"/>
    <property type="match status" value="2"/>
</dbReference>
<evidence type="ECO:0000256" key="4">
    <source>
        <dbReference type="ARBA" id="ARBA00022989"/>
    </source>
</evidence>
<evidence type="ECO:0000256" key="6">
    <source>
        <dbReference type="SAM" id="Phobius"/>
    </source>
</evidence>
<keyword evidence="4 6" id="KW-1133">Transmembrane helix</keyword>
<dbReference type="EMBL" id="DVHI01000055">
    <property type="protein sequence ID" value="HIR62713.1"/>
    <property type="molecule type" value="Genomic_DNA"/>
</dbReference>
<reference evidence="9" key="1">
    <citation type="submission" date="2020-10" db="EMBL/GenBank/DDBJ databases">
        <authorList>
            <person name="Gilroy R."/>
        </authorList>
    </citation>
    <scope>NUCLEOTIDE SEQUENCE</scope>
    <source>
        <strain evidence="9">ChiHjej13B12-12457</strain>
    </source>
</reference>
<dbReference type="PANTHER" id="PTHR30572">
    <property type="entry name" value="MEMBRANE COMPONENT OF TRANSPORTER-RELATED"/>
    <property type="match status" value="1"/>
</dbReference>
<dbReference type="InterPro" id="IPR025857">
    <property type="entry name" value="MacB_PCD"/>
</dbReference>
<keyword evidence="5 6" id="KW-0472">Membrane</keyword>
<dbReference type="InterPro" id="IPR050250">
    <property type="entry name" value="Macrolide_Exporter_MacB"/>
</dbReference>
<sequence>MHSFLNFLKKNKLYTAINITGLTVSMAFVLLLACYVTKQLRTDNFQQNADRIYVVASDRQYESAYYLQTYLKQRYPEIEASTAFSSQQSMEISSGENMVLGTLGIADTSFFDMFSFRITEGSNEAWKGDANSAVISRKMANTLFHGQDPIGQPVGLILMGHDIEVNVAAVMEDIDNSTIPYCDIIVRGEWLPKLNRSHNMHLSNSGSVITFIMTWPGADIVSKTGDMLEYFKEIWWTYKGGASKEVVLIPLDELYFYGGTTWSGLNVGDKSLVMLLLSVCIVLLLFAVLNYINLTTAQAGFRAKEMATRRLLGDSRGQVIGRMLGETGILCVTAMALAVLLAEALSPAASRLLGYDFSIFEEISVASAGAVVLLTILLSVVSGIVPATLISASKPIDVVRGTFRTKTRSVYSKVMIVLQNTVTAVMLVAVLTMALQIRAMIHAPLGYNTENILNVSTDLFDESSGPFVFRDKLLELSCVDAVGLGEGTPLYGTNNNTMNYNGGLVSFQQFKGDDAYFEILGIREKQDNHTAEASWWLNEYAFRELGLDESAPEVVFENSDKFPIGGVYYDFKIRPLLYAQSSAMIYNYHTYPRDEFPWTVLVKINGDPREAYEQIAAAFHEIRPDRQFEAKYIGDEIKEYFSDQKQTLKVVLIFTVIAVLLSSLGLLAMSTYYMLQERRNVAVKKIFGGERQRILNELIMHYVKLVALAFLIAIPVSWLLMHAWLQDYLYHIDLYWWIFAIACLLTLTVSTLTVLWQSIRAADTSPVDTLRKE</sequence>
<dbReference type="InterPro" id="IPR003838">
    <property type="entry name" value="ABC3_permease_C"/>
</dbReference>
<evidence type="ECO:0000259" key="7">
    <source>
        <dbReference type="Pfam" id="PF02687"/>
    </source>
</evidence>
<feature type="transmembrane region" description="Helical" evidence="6">
    <location>
        <begin position="365"/>
        <end position="389"/>
    </location>
</feature>
<evidence type="ECO:0000256" key="5">
    <source>
        <dbReference type="ARBA" id="ARBA00023136"/>
    </source>
</evidence>
<feature type="transmembrane region" description="Helical" evidence="6">
    <location>
        <begin position="272"/>
        <end position="292"/>
    </location>
</feature>